<dbReference type="OrthoDB" id="9886587at2"/>
<proteinExistence type="predicted"/>
<dbReference type="RefSeq" id="WP_074731983.1">
    <property type="nucleotide sequence ID" value="NZ_CACVTN010000115.1"/>
</dbReference>
<reference evidence="2" key="1">
    <citation type="submission" date="2016-10" db="EMBL/GenBank/DDBJ databases">
        <authorList>
            <person name="Varghese N."/>
        </authorList>
    </citation>
    <scope>NUCLEOTIDE SEQUENCE [LARGE SCALE GENOMIC DNA]</scope>
    <source>
        <strain evidence="2">DSM 20406</strain>
    </source>
</reference>
<protein>
    <recommendedName>
        <fullName evidence="3">Lipoprotein</fullName>
    </recommendedName>
</protein>
<accession>A0A1H6T780</accession>
<gene>
    <name evidence="1" type="ORF">SAMN04487834_102211</name>
</gene>
<dbReference type="STRING" id="322505.SAMN04487836_12927"/>
<keyword evidence="2" id="KW-1185">Reference proteome</keyword>
<evidence type="ECO:0000313" key="2">
    <source>
        <dbReference type="Proteomes" id="UP000183028"/>
    </source>
</evidence>
<organism evidence="1 2">
    <name type="scientific">Sharpea azabuensis</name>
    <dbReference type="NCBI Taxonomy" id="322505"/>
    <lineage>
        <taxon>Bacteria</taxon>
        <taxon>Bacillati</taxon>
        <taxon>Bacillota</taxon>
        <taxon>Erysipelotrichia</taxon>
        <taxon>Erysipelotrichales</taxon>
        <taxon>Coprobacillaceae</taxon>
        <taxon>Sharpea</taxon>
    </lineage>
</organism>
<sequence>MSKLVKIMIAGMVSCLVVGCSSSSKNVNDLDIYERIAFKIMSDHVTQYDVSRFELSSPNYEKKAYKNNGVDGYYVSFSGTVESSEMVWANKVKVDYWLSKDKKTYRPMYLKFDKNTILSKEIAKEKKDVYQVADIKL</sequence>
<dbReference type="AlphaFoldDB" id="A0A1H6T780"/>
<dbReference type="EMBL" id="FNYK01000022">
    <property type="protein sequence ID" value="SEI75943.1"/>
    <property type="molecule type" value="Genomic_DNA"/>
</dbReference>
<dbReference type="Proteomes" id="UP000183028">
    <property type="component" value="Unassembled WGS sequence"/>
</dbReference>
<evidence type="ECO:0000313" key="1">
    <source>
        <dbReference type="EMBL" id="SEI75943.1"/>
    </source>
</evidence>
<dbReference type="PROSITE" id="PS51257">
    <property type="entry name" value="PROKAR_LIPOPROTEIN"/>
    <property type="match status" value="1"/>
</dbReference>
<name>A0A1H6T780_9FIRM</name>
<evidence type="ECO:0008006" key="3">
    <source>
        <dbReference type="Google" id="ProtNLM"/>
    </source>
</evidence>